<keyword evidence="2" id="KW-1185">Reference proteome</keyword>
<dbReference type="Proteomes" id="UP001602013">
    <property type="component" value="Unassembled WGS sequence"/>
</dbReference>
<sequence>MAAHIPLTDEEAADRAHRVEELLQRVESMTDPQARATVTELLQPLLELYGEGLARIMAAAVTAGGASLGSALAADELVGHLLLLHGLHPSDAETRVRKAVERAAPRLGGASAELVAIEADGGPADDETGAAPGGPVARVRLRRRGGCRSTVPALRAALEEAIRDAAPEIVRVEIEEAAPPAAVIPVDSLLRGRSGAGTS</sequence>
<accession>A0ABW6SUB7</accession>
<dbReference type="Gene3D" id="3.30.300.130">
    <property type="entry name" value="Fe-S cluster assembly (FSCA)"/>
    <property type="match status" value="1"/>
</dbReference>
<reference evidence="1 2" key="1">
    <citation type="submission" date="2024-10" db="EMBL/GenBank/DDBJ databases">
        <title>The Natural Products Discovery Center: Release of the First 8490 Sequenced Strains for Exploring Actinobacteria Biosynthetic Diversity.</title>
        <authorList>
            <person name="Kalkreuter E."/>
            <person name="Kautsar S.A."/>
            <person name="Yang D."/>
            <person name="Bader C.D."/>
            <person name="Teijaro C.N."/>
            <person name="Fluegel L."/>
            <person name="Davis C.M."/>
            <person name="Simpson J.R."/>
            <person name="Lauterbach L."/>
            <person name="Steele A.D."/>
            <person name="Gui C."/>
            <person name="Meng S."/>
            <person name="Li G."/>
            <person name="Viehrig K."/>
            <person name="Ye F."/>
            <person name="Su P."/>
            <person name="Kiefer A.F."/>
            <person name="Nichols A."/>
            <person name="Cepeda A.J."/>
            <person name="Yan W."/>
            <person name="Fan B."/>
            <person name="Jiang Y."/>
            <person name="Adhikari A."/>
            <person name="Zheng C.-J."/>
            <person name="Schuster L."/>
            <person name="Cowan T.M."/>
            <person name="Smanski M.J."/>
            <person name="Chevrette M.G."/>
            <person name="De Carvalho L.P.S."/>
            <person name="Shen B."/>
        </authorList>
    </citation>
    <scope>NUCLEOTIDE SEQUENCE [LARGE SCALE GENOMIC DNA]</scope>
    <source>
        <strain evidence="1 2">NPDC002173</strain>
    </source>
</reference>
<gene>
    <name evidence="1" type="ORF">ACFYXI_23665</name>
</gene>
<dbReference type="EMBL" id="JBIASD010000016">
    <property type="protein sequence ID" value="MFF3668587.1"/>
    <property type="molecule type" value="Genomic_DNA"/>
</dbReference>
<dbReference type="RefSeq" id="WP_387414201.1">
    <property type="nucleotide sequence ID" value="NZ_CP191998.1"/>
</dbReference>
<dbReference type="InterPro" id="IPR034904">
    <property type="entry name" value="FSCA_dom_sf"/>
</dbReference>
<evidence type="ECO:0000313" key="1">
    <source>
        <dbReference type="EMBL" id="MFF3668587.1"/>
    </source>
</evidence>
<name>A0ABW6SUB7_9ACTN</name>
<organism evidence="1 2">
    <name type="scientific">Microtetraspora malaysiensis</name>
    <dbReference type="NCBI Taxonomy" id="161358"/>
    <lineage>
        <taxon>Bacteria</taxon>
        <taxon>Bacillati</taxon>
        <taxon>Actinomycetota</taxon>
        <taxon>Actinomycetes</taxon>
        <taxon>Streptosporangiales</taxon>
        <taxon>Streptosporangiaceae</taxon>
        <taxon>Microtetraspora</taxon>
    </lineage>
</organism>
<comment type="caution">
    <text evidence="1">The sequence shown here is derived from an EMBL/GenBank/DDBJ whole genome shotgun (WGS) entry which is preliminary data.</text>
</comment>
<proteinExistence type="predicted"/>
<evidence type="ECO:0000313" key="2">
    <source>
        <dbReference type="Proteomes" id="UP001602013"/>
    </source>
</evidence>
<protein>
    <submittedName>
        <fullName evidence="1">NifU family protein</fullName>
    </submittedName>
</protein>